<evidence type="ECO:0000256" key="6">
    <source>
        <dbReference type="ARBA" id="ARBA00022695"/>
    </source>
</evidence>
<dbReference type="InterPro" id="IPR005835">
    <property type="entry name" value="NTP_transferase_dom"/>
</dbReference>
<dbReference type="Proteomes" id="UP000060699">
    <property type="component" value="Chromosome"/>
</dbReference>
<dbReference type="RefSeq" id="WP_058936298.1">
    <property type="nucleotide sequence ID" value="NZ_CP013729.1"/>
</dbReference>
<comment type="catalytic activity">
    <reaction evidence="10 11">
        <text>dTTP + alpha-D-glucose 1-phosphate + H(+) = dTDP-alpha-D-glucose + diphosphate</text>
        <dbReference type="Rhea" id="RHEA:15225"/>
        <dbReference type="ChEBI" id="CHEBI:15378"/>
        <dbReference type="ChEBI" id="CHEBI:33019"/>
        <dbReference type="ChEBI" id="CHEBI:37568"/>
        <dbReference type="ChEBI" id="CHEBI:57477"/>
        <dbReference type="ChEBI" id="CHEBI:58601"/>
        <dbReference type="EC" id="2.7.7.24"/>
    </reaction>
</comment>
<keyword evidence="13" id="KW-1185">Reference proteome</keyword>
<dbReference type="Gene3D" id="3.90.550.10">
    <property type="entry name" value="Spore Coat Polysaccharide Biosynthesis Protein SpsA, Chain A"/>
    <property type="match status" value="1"/>
</dbReference>
<accession>A0A0U3CI33</accession>
<evidence type="ECO:0000256" key="3">
    <source>
        <dbReference type="ARBA" id="ARBA00011881"/>
    </source>
</evidence>
<dbReference type="STRING" id="76731.RD2015_3861"/>
<dbReference type="FunFam" id="3.90.550.10:FF:000023">
    <property type="entry name" value="Glucose-1-phosphate thymidylyltransferase"/>
    <property type="match status" value="1"/>
</dbReference>
<dbReference type="SUPFAM" id="SSF53448">
    <property type="entry name" value="Nucleotide-diphospho-sugar transferases"/>
    <property type="match status" value="1"/>
</dbReference>
<dbReference type="PANTHER" id="PTHR43532:SF1">
    <property type="entry name" value="GLUCOSE-1-PHOSPHATE THYMIDYLYLTRANSFERASE 1"/>
    <property type="match status" value="1"/>
</dbReference>
<evidence type="ECO:0000256" key="2">
    <source>
        <dbReference type="ARBA" id="ARBA00010480"/>
    </source>
</evidence>
<dbReference type="PANTHER" id="PTHR43532">
    <property type="entry name" value="GLUCOSE-1-PHOSPHATE THYMIDYLYLTRANSFERASE"/>
    <property type="match status" value="1"/>
</dbReference>
<organism evidence="12 13">
    <name type="scientific">Roseateles depolymerans</name>
    <dbReference type="NCBI Taxonomy" id="76731"/>
    <lineage>
        <taxon>Bacteria</taxon>
        <taxon>Pseudomonadati</taxon>
        <taxon>Pseudomonadota</taxon>
        <taxon>Betaproteobacteria</taxon>
        <taxon>Burkholderiales</taxon>
        <taxon>Sphaerotilaceae</taxon>
        <taxon>Roseateles</taxon>
    </lineage>
</organism>
<dbReference type="AlphaFoldDB" id="A0A0U3CI33"/>
<evidence type="ECO:0000313" key="13">
    <source>
        <dbReference type="Proteomes" id="UP000060699"/>
    </source>
</evidence>
<dbReference type="NCBIfam" id="TIGR01207">
    <property type="entry name" value="rmlA"/>
    <property type="match status" value="1"/>
</dbReference>
<evidence type="ECO:0000256" key="10">
    <source>
        <dbReference type="ARBA" id="ARBA00049336"/>
    </source>
</evidence>
<keyword evidence="7 11" id="KW-0479">Metal-binding</keyword>
<comment type="cofactor">
    <cofactor evidence="1">
        <name>Mg(2+)</name>
        <dbReference type="ChEBI" id="CHEBI:18420"/>
    </cofactor>
</comment>
<evidence type="ECO:0000313" key="12">
    <source>
        <dbReference type="EMBL" id="ALV08312.1"/>
    </source>
</evidence>
<evidence type="ECO:0000256" key="8">
    <source>
        <dbReference type="ARBA" id="ARBA00022842"/>
    </source>
</evidence>
<evidence type="ECO:0000256" key="4">
    <source>
        <dbReference type="ARBA" id="ARBA00012461"/>
    </source>
</evidence>
<dbReference type="CDD" id="cd02538">
    <property type="entry name" value="G1P_TT_short"/>
    <property type="match status" value="1"/>
</dbReference>
<evidence type="ECO:0000256" key="11">
    <source>
        <dbReference type="RuleBase" id="RU003706"/>
    </source>
</evidence>
<dbReference type="EC" id="2.7.7.24" evidence="4 11"/>
<dbReference type="EMBL" id="CP013729">
    <property type="protein sequence ID" value="ALV08312.1"/>
    <property type="molecule type" value="Genomic_DNA"/>
</dbReference>
<proteinExistence type="inferred from homology"/>
<comment type="subunit">
    <text evidence="3">Homotetramer.</text>
</comment>
<dbReference type="InterPro" id="IPR029044">
    <property type="entry name" value="Nucleotide-diphossugar_trans"/>
</dbReference>
<dbReference type="KEGG" id="rdp:RD2015_3861"/>
<comment type="similarity">
    <text evidence="2 11">Belongs to the glucose-1-phosphate thymidylyltransferase family.</text>
</comment>
<keyword evidence="6 11" id="KW-0548">Nucleotidyltransferase</keyword>
<keyword evidence="8 11" id="KW-0460">Magnesium</keyword>
<dbReference type="InterPro" id="IPR005907">
    <property type="entry name" value="G1P_thy_trans_s"/>
</dbReference>
<gene>
    <name evidence="12" type="ORF">RD2015_3861</name>
</gene>
<evidence type="ECO:0000256" key="7">
    <source>
        <dbReference type="ARBA" id="ARBA00022723"/>
    </source>
</evidence>
<evidence type="ECO:0000256" key="5">
    <source>
        <dbReference type="ARBA" id="ARBA00022679"/>
    </source>
</evidence>
<dbReference type="Pfam" id="PF00483">
    <property type="entry name" value="NTP_transferase"/>
    <property type="match status" value="1"/>
</dbReference>
<evidence type="ECO:0000256" key="9">
    <source>
        <dbReference type="ARBA" id="ARBA00037065"/>
    </source>
</evidence>
<comment type="function">
    <text evidence="9 11">Catalyzes the formation of dTDP-glucose, from dTTP and glucose 1-phosphate, as well as its pyrophosphorolysis.</text>
</comment>
<keyword evidence="5 11" id="KW-0808">Transferase</keyword>
<sequence>MSTTPQTSSETTSRKGIILAGGSGTRLHPATLALSKQLLPVYDKPMVYYPLSTLMLAGIRDILLISTPQDLPRFEALLGDGSRWGIRLEYCVQPSPDGLAQAFILGRDFINGAPSALVLGDNIFYGHDLLGLLRAADERTEGATVFAYHVHDPERYGVVAFDDGKRALSIEEKPLKPKSNYAVTGLYFYDHQVCDIAADIKPSPRGELEITDVNARYLQMQQLKVEIMGRGYAWLDTGTHDSLLEAGQFIATLEKRQGLKVACPEEIAYRRGWITAEQVERLAQPMLKNGYGQYLKQLLNEKVF</sequence>
<dbReference type="GO" id="GO:0008879">
    <property type="term" value="F:glucose-1-phosphate thymidylyltransferase activity"/>
    <property type="evidence" value="ECO:0007669"/>
    <property type="project" value="UniProtKB-EC"/>
</dbReference>
<dbReference type="OrthoDB" id="9803871at2"/>
<reference evidence="12 13" key="1">
    <citation type="submission" date="2015-12" db="EMBL/GenBank/DDBJ databases">
        <title>Complete genome of Roseateles depolymerans KCTC 42856.</title>
        <authorList>
            <person name="Kim K.M."/>
        </authorList>
    </citation>
    <scope>NUCLEOTIDE SEQUENCE [LARGE SCALE GENOMIC DNA]</scope>
    <source>
        <strain evidence="12 13">KCTC 42856</strain>
    </source>
</reference>
<protein>
    <recommendedName>
        <fullName evidence="4 11">Glucose-1-phosphate thymidylyltransferase</fullName>
        <ecNumber evidence="4 11">2.7.7.24</ecNumber>
    </recommendedName>
</protein>
<dbReference type="PATRIC" id="fig|76731.3.peg.3953"/>
<name>A0A0U3CI33_9BURK</name>
<dbReference type="GO" id="GO:0046872">
    <property type="term" value="F:metal ion binding"/>
    <property type="evidence" value="ECO:0007669"/>
    <property type="project" value="UniProtKB-KW"/>
</dbReference>
<evidence type="ECO:0000256" key="1">
    <source>
        <dbReference type="ARBA" id="ARBA00001946"/>
    </source>
</evidence>